<dbReference type="InParanoid" id="Q7ULM2"/>
<gene>
    <name evidence="2" type="ordered locus">RB9412</name>
</gene>
<sequence>MLTSKSKQLQKRQSVSKRSVKKFANRRCGRSFCLTGLGMNAARSQTQKRNGPGQAGSLRILRNEPTLNSPTIRQYSSPANAGPNTIAPVPFLQRVYRTSSRFGRIIDRAVPKQDLTNVRCELPCRTVMEQRPTCVDEDP</sequence>
<dbReference type="HOGENOM" id="CLU_1843542_0_0_0"/>
<dbReference type="KEGG" id="rba:RB9412"/>
<evidence type="ECO:0000313" key="2">
    <source>
        <dbReference type="EMBL" id="CAD76247.1"/>
    </source>
</evidence>
<proteinExistence type="predicted"/>
<accession>Q7ULM2</accession>
<name>Q7ULM2_RHOBA</name>
<feature type="compositionally biased region" description="Polar residues" evidence="1">
    <location>
        <begin position="65"/>
        <end position="83"/>
    </location>
</feature>
<evidence type="ECO:0000313" key="3">
    <source>
        <dbReference type="Proteomes" id="UP000001025"/>
    </source>
</evidence>
<organism evidence="2 3">
    <name type="scientific">Rhodopirellula baltica (strain DSM 10527 / NCIMB 13988 / SH1)</name>
    <dbReference type="NCBI Taxonomy" id="243090"/>
    <lineage>
        <taxon>Bacteria</taxon>
        <taxon>Pseudomonadati</taxon>
        <taxon>Planctomycetota</taxon>
        <taxon>Planctomycetia</taxon>
        <taxon>Pirellulales</taxon>
        <taxon>Pirellulaceae</taxon>
        <taxon>Rhodopirellula</taxon>
    </lineage>
</organism>
<dbReference type="EnsemblBacteria" id="CAD76247">
    <property type="protein sequence ID" value="CAD76247"/>
    <property type="gene ID" value="RB9412"/>
</dbReference>
<feature type="region of interest" description="Disordered" evidence="1">
    <location>
        <begin position="41"/>
        <end position="84"/>
    </location>
</feature>
<feature type="region of interest" description="Disordered" evidence="1">
    <location>
        <begin position="1"/>
        <end position="22"/>
    </location>
</feature>
<keyword evidence="3" id="KW-1185">Reference proteome</keyword>
<dbReference type="EMBL" id="BX294149">
    <property type="protein sequence ID" value="CAD76247.1"/>
    <property type="molecule type" value="Genomic_DNA"/>
</dbReference>
<dbReference type="STRING" id="243090.RB9412"/>
<dbReference type="Proteomes" id="UP000001025">
    <property type="component" value="Chromosome"/>
</dbReference>
<dbReference type="AlphaFoldDB" id="Q7ULM2"/>
<evidence type="ECO:0000256" key="1">
    <source>
        <dbReference type="SAM" id="MobiDB-lite"/>
    </source>
</evidence>
<feature type="compositionally biased region" description="Basic residues" evidence="1">
    <location>
        <begin position="8"/>
        <end position="22"/>
    </location>
</feature>
<protein>
    <submittedName>
        <fullName evidence="2">Uncharacterized protein</fullName>
    </submittedName>
</protein>
<reference evidence="2 3" key="1">
    <citation type="journal article" date="2003" name="Proc. Natl. Acad. Sci. U.S.A.">
        <title>Complete genome sequence of the marine planctomycete Pirellula sp. strain 1.</title>
        <authorList>
            <person name="Gloeckner F.O."/>
            <person name="Kube M."/>
            <person name="Bauer M."/>
            <person name="Teeling H."/>
            <person name="Lombardot T."/>
            <person name="Ludwig W."/>
            <person name="Gade D."/>
            <person name="Beck A."/>
            <person name="Borzym K."/>
            <person name="Heitmann K."/>
            <person name="Rabus R."/>
            <person name="Schlesner H."/>
            <person name="Amann R."/>
            <person name="Reinhardt R."/>
        </authorList>
    </citation>
    <scope>NUCLEOTIDE SEQUENCE [LARGE SCALE GENOMIC DNA]</scope>
    <source>
        <strain evidence="3">DSM 10527 / NCIMB 13988 / SH1</strain>
    </source>
</reference>